<name>A0A414RYI0_9FIRM</name>
<dbReference type="Pfam" id="PF13556">
    <property type="entry name" value="HTH_30"/>
    <property type="match status" value="1"/>
</dbReference>
<evidence type="ECO:0000313" key="3">
    <source>
        <dbReference type="Proteomes" id="UP000284112"/>
    </source>
</evidence>
<accession>A0A414RYI0</accession>
<reference evidence="2 3" key="1">
    <citation type="submission" date="2018-08" db="EMBL/GenBank/DDBJ databases">
        <title>A genome reference for cultivated species of the human gut microbiota.</title>
        <authorList>
            <person name="Zou Y."/>
            <person name="Xue W."/>
            <person name="Luo G."/>
        </authorList>
    </citation>
    <scope>NUCLEOTIDE SEQUENCE [LARGE SCALE GENOMIC DNA]</scope>
    <source>
        <strain evidence="2 3">AM23-13</strain>
    </source>
</reference>
<feature type="domain" description="PucR C-terminal helix-turn-helix" evidence="1">
    <location>
        <begin position="306"/>
        <end position="356"/>
    </location>
</feature>
<dbReference type="AlphaFoldDB" id="A0A414RYI0"/>
<dbReference type="Gene3D" id="1.10.10.2840">
    <property type="entry name" value="PucR C-terminal helix-turn-helix domain"/>
    <property type="match status" value="1"/>
</dbReference>
<gene>
    <name evidence="2" type="ORF">DW641_14270</name>
</gene>
<dbReference type="InterPro" id="IPR009057">
    <property type="entry name" value="Homeodomain-like_sf"/>
</dbReference>
<dbReference type="SUPFAM" id="SSF46689">
    <property type="entry name" value="Homeodomain-like"/>
    <property type="match status" value="1"/>
</dbReference>
<dbReference type="InterPro" id="IPR042070">
    <property type="entry name" value="PucR_C-HTH_sf"/>
</dbReference>
<dbReference type="InterPro" id="IPR051448">
    <property type="entry name" value="CdaR-like_regulators"/>
</dbReference>
<dbReference type="Proteomes" id="UP000284112">
    <property type="component" value="Unassembled WGS sequence"/>
</dbReference>
<organism evidence="2 3">
    <name type="scientific">Dorea longicatena</name>
    <dbReference type="NCBI Taxonomy" id="88431"/>
    <lineage>
        <taxon>Bacteria</taxon>
        <taxon>Bacillati</taxon>
        <taxon>Bacillota</taxon>
        <taxon>Clostridia</taxon>
        <taxon>Lachnospirales</taxon>
        <taxon>Lachnospiraceae</taxon>
        <taxon>Dorea</taxon>
    </lineage>
</organism>
<evidence type="ECO:0000259" key="1">
    <source>
        <dbReference type="Pfam" id="PF13556"/>
    </source>
</evidence>
<evidence type="ECO:0000313" key="2">
    <source>
        <dbReference type="EMBL" id="RHG04150.1"/>
    </source>
</evidence>
<dbReference type="InterPro" id="IPR025736">
    <property type="entry name" value="PucR_C-HTH_dom"/>
</dbReference>
<sequence>MDMYEIDVCYKIIFEAMLEENALEKIADRISKYTAAEVIFVSGSGKILAYSHACENGKRECIQQKHITQKEYEHYRKYGYDGEGQLMVEEVELSGRFKGYIAVIYKEKNEQIFYRELVQVIGQAVKEYLEEEQKGYLYAQPFGKSVTAWSLLHEETLPENMEERPEPRYIGLLLQKQEIQERELLCIESLAEIYCVYEDQNELFLLFSGVSGKNLAEIYDRIREQKIPCSVSEPFGELTWCAAKYRLLKRMSLAGGTMIDPTMKREKEWSVQGLYTYTLPLLESAGLSDYRILRLIQEDEENNTDLYHTLKMYLLNGNNVTAAAENLHIHRNTLVYRLKQIKECMEIDINDNGTARELLSFMMMYDIARRHK</sequence>
<dbReference type="PANTHER" id="PTHR33744">
    <property type="entry name" value="CARBOHYDRATE DIACID REGULATOR"/>
    <property type="match status" value="1"/>
</dbReference>
<protein>
    <recommendedName>
        <fullName evidence="1">PucR C-terminal helix-turn-helix domain-containing protein</fullName>
    </recommendedName>
</protein>
<comment type="caution">
    <text evidence="2">The sequence shown here is derived from an EMBL/GenBank/DDBJ whole genome shotgun (WGS) entry which is preliminary data.</text>
</comment>
<dbReference type="EMBL" id="QRHW01000036">
    <property type="protein sequence ID" value="RHG04150.1"/>
    <property type="molecule type" value="Genomic_DNA"/>
</dbReference>
<proteinExistence type="predicted"/>
<dbReference type="PANTHER" id="PTHR33744:SF1">
    <property type="entry name" value="DNA-BINDING TRANSCRIPTIONAL ACTIVATOR ADER"/>
    <property type="match status" value="1"/>
</dbReference>